<accession>A0A2H0REA9</accession>
<keyword evidence="1" id="KW-1133">Transmembrane helix</keyword>
<organism evidence="2 3">
    <name type="scientific">Candidatus Vogelbacteria bacterium CG10_big_fil_rev_8_21_14_0_10_51_16</name>
    <dbReference type="NCBI Taxonomy" id="1975045"/>
    <lineage>
        <taxon>Bacteria</taxon>
        <taxon>Candidatus Vogeliibacteriota</taxon>
    </lineage>
</organism>
<protein>
    <submittedName>
        <fullName evidence="2">Uncharacterized protein</fullName>
    </submittedName>
</protein>
<name>A0A2H0REA9_9BACT</name>
<comment type="caution">
    <text evidence="2">The sequence shown here is derived from an EMBL/GenBank/DDBJ whole genome shotgun (WGS) entry which is preliminary data.</text>
</comment>
<evidence type="ECO:0000256" key="1">
    <source>
        <dbReference type="SAM" id="Phobius"/>
    </source>
</evidence>
<dbReference type="Proteomes" id="UP000228767">
    <property type="component" value="Unassembled WGS sequence"/>
</dbReference>
<reference evidence="2 3" key="1">
    <citation type="submission" date="2017-09" db="EMBL/GenBank/DDBJ databases">
        <title>Depth-based differentiation of microbial function through sediment-hosted aquifers and enrichment of novel symbionts in the deep terrestrial subsurface.</title>
        <authorList>
            <person name="Probst A.J."/>
            <person name="Ladd B."/>
            <person name="Jarett J.K."/>
            <person name="Geller-Mcgrath D.E."/>
            <person name="Sieber C.M."/>
            <person name="Emerson J.B."/>
            <person name="Anantharaman K."/>
            <person name="Thomas B.C."/>
            <person name="Malmstrom R."/>
            <person name="Stieglmeier M."/>
            <person name="Klingl A."/>
            <person name="Woyke T."/>
            <person name="Ryan C.M."/>
            <person name="Banfield J.F."/>
        </authorList>
    </citation>
    <scope>NUCLEOTIDE SEQUENCE [LARGE SCALE GENOMIC DNA]</scope>
    <source>
        <strain evidence="2">CG10_big_fil_rev_8_21_14_0_10_51_16</strain>
    </source>
</reference>
<proteinExistence type="predicted"/>
<keyword evidence="1" id="KW-0812">Transmembrane</keyword>
<evidence type="ECO:0000313" key="3">
    <source>
        <dbReference type="Proteomes" id="UP000228767"/>
    </source>
</evidence>
<evidence type="ECO:0000313" key="2">
    <source>
        <dbReference type="EMBL" id="PIR44807.1"/>
    </source>
</evidence>
<gene>
    <name evidence="2" type="ORF">COV10_02900</name>
</gene>
<dbReference type="EMBL" id="PCYI01000019">
    <property type="protein sequence ID" value="PIR44807.1"/>
    <property type="molecule type" value="Genomic_DNA"/>
</dbReference>
<sequence>MENTNYVLAGVVVVALIIIGAVIFMRNSGGDTLEPPAVNTPTDSLPVTINAKHLFADGVHRYHGVVTSPTPCYDVSATVSTNGEGSDMSYVIHVVSSEQEGAICAQVLTDKEFDVSFTALEDAKVEATLNGKPATLNVIEVYSPEELVGPFDFKS</sequence>
<keyword evidence="1" id="KW-0472">Membrane</keyword>
<feature type="transmembrane region" description="Helical" evidence="1">
    <location>
        <begin position="6"/>
        <end position="25"/>
    </location>
</feature>
<dbReference type="AlphaFoldDB" id="A0A2H0REA9"/>